<dbReference type="InterPro" id="IPR002401">
    <property type="entry name" value="Cyt_P450_E_grp-I"/>
</dbReference>
<dbReference type="PRINTS" id="PR00463">
    <property type="entry name" value="EP450I"/>
</dbReference>
<accession>A0A9N8NNF5</accession>
<dbReference type="Pfam" id="PF00067">
    <property type="entry name" value="p450"/>
    <property type="match status" value="1"/>
</dbReference>
<evidence type="ECO:0000256" key="9">
    <source>
        <dbReference type="SAM" id="Phobius"/>
    </source>
</evidence>
<gene>
    <name evidence="10" type="ORF">MDCFG202_LOCUS198025</name>
</gene>
<keyword evidence="5" id="KW-0560">Oxidoreductase</keyword>
<feature type="binding site" description="axial binding residue" evidence="7">
    <location>
        <position position="460"/>
    </location>
    <ligand>
        <name>heme</name>
        <dbReference type="ChEBI" id="CHEBI:30413"/>
    </ligand>
    <ligandPart>
        <name>Fe</name>
        <dbReference type="ChEBI" id="CHEBI:18248"/>
    </ligandPart>
</feature>
<keyword evidence="9" id="KW-0812">Transmembrane</keyword>
<evidence type="ECO:0000256" key="8">
    <source>
        <dbReference type="SAM" id="MobiDB-lite"/>
    </source>
</evidence>
<evidence type="ECO:0000256" key="6">
    <source>
        <dbReference type="ARBA" id="ARBA00023004"/>
    </source>
</evidence>
<dbReference type="GO" id="GO:0004497">
    <property type="term" value="F:monooxygenase activity"/>
    <property type="evidence" value="ECO:0007669"/>
    <property type="project" value="InterPro"/>
</dbReference>
<dbReference type="GO" id="GO:0016705">
    <property type="term" value="F:oxidoreductase activity, acting on paired donors, with incorporation or reduction of molecular oxygen"/>
    <property type="evidence" value="ECO:0007669"/>
    <property type="project" value="InterPro"/>
</dbReference>
<evidence type="ECO:0000256" key="2">
    <source>
        <dbReference type="ARBA" id="ARBA00010617"/>
    </source>
</evidence>
<dbReference type="PROSITE" id="PS00086">
    <property type="entry name" value="CYTOCHROME_P450"/>
    <property type="match status" value="1"/>
</dbReference>
<feature type="compositionally biased region" description="Acidic residues" evidence="8">
    <location>
        <begin position="606"/>
        <end position="636"/>
    </location>
</feature>
<feature type="transmembrane region" description="Helical" evidence="9">
    <location>
        <begin position="31"/>
        <end position="56"/>
    </location>
</feature>
<dbReference type="PANTHER" id="PTHR24305:SF96">
    <property type="entry name" value="CYTOCHROME P450 MONOOXYGENASE STCB-RELATED"/>
    <property type="match status" value="1"/>
</dbReference>
<dbReference type="Proteomes" id="UP000746612">
    <property type="component" value="Unassembled WGS sequence"/>
</dbReference>
<dbReference type="InterPro" id="IPR050121">
    <property type="entry name" value="Cytochrome_P450_monoxygenase"/>
</dbReference>
<evidence type="ECO:0000256" key="7">
    <source>
        <dbReference type="PIRSR" id="PIRSR602401-1"/>
    </source>
</evidence>
<dbReference type="Gene3D" id="1.10.630.10">
    <property type="entry name" value="Cytochrome P450"/>
    <property type="match status" value="1"/>
</dbReference>
<dbReference type="InterPro" id="IPR001128">
    <property type="entry name" value="Cyt_P450"/>
</dbReference>
<evidence type="ECO:0000256" key="3">
    <source>
        <dbReference type="ARBA" id="ARBA00022617"/>
    </source>
</evidence>
<feature type="region of interest" description="Disordered" evidence="8">
    <location>
        <begin position="601"/>
        <end position="636"/>
    </location>
</feature>
<protein>
    <recommendedName>
        <fullName evidence="12">Cytochrome P450 monooxygenase</fullName>
    </recommendedName>
</protein>
<feature type="transmembrane region" description="Helical" evidence="9">
    <location>
        <begin position="570"/>
        <end position="593"/>
    </location>
</feature>
<dbReference type="SUPFAM" id="SSF48264">
    <property type="entry name" value="Cytochrome P450"/>
    <property type="match status" value="1"/>
</dbReference>
<sequence>MGLSTRARKNRFTAETPHVQVRTLTSIIPHVASVTMSVTIVSAIAIFFVAIALKLLSNFYYGPLSSLPGPCYTGVTGIPLLYSRATGTSREHLRCLHKRYGPVVRVGPTEVSLNSVDGYYKVHGVGSHCIKAPVFDSIRFSHSPMLFTIRDPKFHAQRKRILGRGLAAMKEGQESKIRRLAELAVSNIEKEVQEGKSDVYKWWRCLAVDVISEMSFGKPFELLRPGGQDLPVYKALGNAGSGVVLQVMLPSFLQSLVRWSPITWLRDIARVGETIFGRVLIALNEASLPSCGPSMVRHILGEAELSKSPVLSDEELGSEVSMMLVAGSDSTAATLTYATWAIIRDPDLRRKIEEEVARLPEHFTMKDLDRLPLLNSTLEETLRLYNPAGALVERVLPPSGMSIHGWDLPGGTMVYTTGWLISRLEDVFPDPDMFDASRFIDPSPEQTRAHVPFSIGSRSCIGMQLARMEILVTLATLFRQCRDMKLHHGMTDEMMTQVGEFFIVPKGGPLRPQHLHINQGEFPIVVFKMIIQPTKSCTNLPSLVTSYPRQVYYYERPAPPPPCRSSGGGFLGLSTWQVIALLIILILLSLGIFMCMRKKSEPKAPEEDEGEEEEEDEEEEGDEEAADDDEGEEEPVPDEMQMNAYNAQYLANLYGNPYAQQPSSATIIGSHAIYTFPRGFAVEWLFIVVNDSIAKGFQVDNQLSAMDSDPWTDAMPGGDQTGLFGAERARRTQ</sequence>
<dbReference type="PRINTS" id="PR00385">
    <property type="entry name" value="P450"/>
</dbReference>
<feature type="region of interest" description="Disordered" evidence="8">
    <location>
        <begin position="712"/>
        <end position="733"/>
    </location>
</feature>
<comment type="caution">
    <text evidence="10">The sequence shown here is derived from an EMBL/GenBank/DDBJ whole genome shotgun (WGS) entry which is preliminary data.</text>
</comment>
<dbReference type="AlphaFoldDB" id="A0A9N8NNF5"/>
<dbReference type="GO" id="GO:0005506">
    <property type="term" value="F:iron ion binding"/>
    <property type="evidence" value="ECO:0007669"/>
    <property type="project" value="InterPro"/>
</dbReference>
<dbReference type="PANTHER" id="PTHR24305">
    <property type="entry name" value="CYTOCHROME P450"/>
    <property type="match status" value="1"/>
</dbReference>
<evidence type="ECO:0000313" key="11">
    <source>
        <dbReference type="Proteomes" id="UP000746612"/>
    </source>
</evidence>
<reference evidence="10" key="1">
    <citation type="submission" date="2021-03" db="EMBL/GenBank/DDBJ databases">
        <authorList>
            <person name="Alouane T."/>
            <person name="Langin T."/>
            <person name="Bonhomme L."/>
        </authorList>
    </citation>
    <scope>NUCLEOTIDE SEQUENCE</scope>
    <source>
        <strain evidence="10">MDC_Fg202</strain>
    </source>
</reference>
<dbReference type="EMBL" id="CAJPIJ010000116">
    <property type="protein sequence ID" value="CAG1979963.1"/>
    <property type="molecule type" value="Genomic_DNA"/>
</dbReference>
<keyword evidence="4 7" id="KW-0479">Metal-binding</keyword>
<evidence type="ECO:0000256" key="5">
    <source>
        <dbReference type="ARBA" id="ARBA00023002"/>
    </source>
</evidence>
<evidence type="ECO:0000313" key="10">
    <source>
        <dbReference type="EMBL" id="CAG1979963.1"/>
    </source>
</evidence>
<organism evidence="10 11">
    <name type="scientific">Gibberella zeae</name>
    <name type="common">Wheat head blight fungus</name>
    <name type="synonym">Fusarium graminearum</name>
    <dbReference type="NCBI Taxonomy" id="5518"/>
    <lineage>
        <taxon>Eukaryota</taxon>
        <taxon>Fungi</taxon>
        <taxon>Dikarya</taxon>
        <taxon>Ascomycota</taxon>
        <taxon>Pezizomycotina</taxon>
        <taxon>Sordariomycetes</taxon>
        <taxon>Hypocreomycetidae</taxon>
        <taxon>Hypocreales</taxon>
        <taxon>Nectriaceae</taxon>
        <taxon>Fusarium</taxon>
    </lineage>
</organism>
<dbReference type="GO" id="GO:0020037">
    <property type="term" value="F:heme binding"/>
    <property type="evidence" value="ECO:0007669"/>
    <property type="project" value="InterPro"/>
</dbReference>
<keyword evidence="6 7" id="KW-0408">Iron</keyword>
<evidence type="ECO:0008006" key="12">
    <source>
        <dbReference type="Google" id="ProtNLM"/>
    </source>
</evidence>
<keyword evidence="9" id="KW-0472">Membrane</keyword>
<evidence type="ECO:0000256" key="1">
    <source>
        <dbReference type="ARBA" id="ARBA00001971"/>
    </source>
</evidence>
<proteinExistence type="inferred from homology"/>
<dbReference type="InterPro" id="IPR017972">
    <property type="entry name" value="Cyt_P450_CS"/>
</dbReference>
<keyword evidence="9" id="KW-1133">Transmembrane helix</keyword>
<comment type="cofactor">
    <cofactor evidence="1 7">
        <name>heme</name>
        <dbReference type="ChEBI" id="CHEBI:30413"/>
    </cofactor>
</comment>
<evidence type="ECO:0000256" key="4">
    <source>
        <dbReference type="ARBA" id="ARBA00022723"/>
    </source>
</evidence>
<name>A0A9N8NNF5_GIBZA</name>
<keyword evidence="3 7" id="KW-0349">Heme</keyword>
<dbReference type="InterPro" id="IPR036396">
    <property type="entry name" value="Cyt_P450_sf"/>
</dbReference>
<comment type="similarity">
    <text evidence="2">Belongs to the cytochrome P450 family.</text>
</comment>